<protein>
    <submittedName>
        <fullName evidence="2">Uncharacterized protein</fullName>
    </submittedName>
</protein>
<comment type="caution">
    <text evidence="2">The sequence shown here is derived from an EMBL/GenBank/DDBJ whole genome shotgun (WGS) entry which is preliminary data.</text>
</comment>
<accession>A0A5M3Z5S1</accession>
<feature type="region of interest" description="Disordered" evidence="1">
    <location>
        <begin position="1"/>
        <end position="55"/>
    </location>
</feature>
<dbReference type="Proteomes" id="UP000452235">
    <property type="component" value="Unassembled WGS sequence"/>
</dbReference>
<feature type="compositionally biased region" description="Polar residues" evidence="1">
    <location>
        <begin position="1"/>
        <end position="24"/>
    </location>
</feature>
<organism evidence="2 3">
    <name type="scientific">Aspergillus terreus</name>
    <dbReference type="NCBI Taxonomy" id="33178"/>
    <lineage>
        <taxon>Eukaryota</taxon>
        <taxon>Fungi</taxon>
        <taxon>Dikarya</taxon>
        <taxon>Ascomycota</taxon>
        <taxon>Pezizomycotina</taxon>
        <taxon>Eurotiomycetes</taxon>
        <taxon>Eurotiomycetidae</taxon>
        <taxon>Eurotiales</taxon>
        <taxon>Aspergillaceae</taxon>
        <taxon>Aspergillus</taxon>
        <taxon>Aspergillus subgen. Circumdati</taxon>
    </lineage>
</organism>
<gene>
    <name evidence="2" type="ORF">ATEIFO6365_0008013300</name>
</gene>
<dbReference type="AlphaFoldDB" id="A0A5M3Z5S1"/>
<evidence type="ECO:0000313" key="3">
    <source>
        <dbReference type="Proteomes" id="UP000452235"/>
    </source>
</evidence>
<keyword evidence="3" id="KW-1185">Reference proteome</keyword>
<evidence type="ECO:0000313" key="2">
    <source>
        <dbReference type="EMBL" id="GFF18192.1"/>
    </source>
</evidence>
<sequence length="68" mass="7260">MLSKSTPADAKSTYSVSSTATTLKGTEAPSKKWSLLAKKEPNTTKSTSPKTEAAARHNEAIATYLAFR</sequence>
<proteinExistence type="predicted"/>
<evidence type="ECO:0000256" key="1">
    <source>
        <dbReference type="SAM" id="MobiDB-lite"/>
    </source>
</evidence>
<name>A0A5M3Z5S1_ASPTE</name>
<dbReference type="OrthoDB" id="10496656at2759"/>
<reference evidence="2 3" key="1">
    <citation type="submission" date="2020-01" db="EMBL/GenBank/DDBJ databases">
        <title>Aspergillus terreus IFO 6365 whole genome shotgun sequence.</title>
        <authorList>
            <person name="Kanamasa S."/>
            <person name="Takahashi H."/>
        </authorList>
    </citation>
    <scope>NUCLEOTIDE SEQUENCE [LARGE SCALE GENOMIC DNA]</scope>
    <source>
        <strain evidence="2 3">IFO 6365</strain>
    </source>
</reference>
<dbReference type="EMBL" id="BLJY01000008">
    <property type="protein sequence ID" value="GFF18192.1"/>
    <property type="molecule type" value="Genomic_DNA"/>
</dbReference>